<proteinExistence type="predicted"/>
<dbReference type="STRING" id="1797995.A2242_02980"/>
<organism evidence="1 2">
    <name type="scientific">Candidatus Falkowbacteria bacterium RIFOXYA2_FULL_47_9</name>
    <dbReference type="NCBI Taxonomy" id="1797995"/>
    <lineage>
        <taxon>Bacteria</taxon>
        <taxon>Candidatus Falkowiibacteriota</taxon>
    </lineage>
</organism>
<evidence type="ECO:0000313" key="1">
    <source>
        <dbReference type="EMBL" id="OGF27013.1"/>
    </source>
</evidence>
<name>A0A1F5SKM9_9BACT</name>
<dbReference type="AlphaFoldDB" id="A0A1F5SKM9"/>
<comment type="caution">
    <text evidence="1">The sequence shown here is derived from an EMBL/GenBank/DDBJ whole genome shotgun (WGS) entry which is preliminary data.</text>
</comment>
<sequence>MSDVTTNLQNNLTAITAANARAKEALAEIDARIMESDLRYAQMIVDGDIAVLKQTKAILARRNS</sequence>
<dbReference type="EMBL" id="MFGC01000029">
    <property type="protein sequence ID" value="OGF27013.1"/>
    <property type="molecule type" value="Genomic_DNA"/>
</dbReference>
<gene>
    <name evidence="1" type="ORF">A2242_02980</name>
</gene>
<dbReference type="Proteomes" id="UP000178925">
    <property type="component" value="Unassembled WGS sequence"/>
</dbReference>
<evidence type="ECO:0000313" key="2">
    <source>
        <dbReference type="Proteomes" id="UP000178925"/>
    </source>
</evidence>
<reference evidence="1 2" key="1">
    <citation type="journal article" date="2016" name="Nat. Commun.">
        <title>Thousands of microbial genomes shed light on interconnected biogeochemical processes in an aquifer system.</title>
        <authorList>
            <person name="Anantharaman K."/>
            <person name="Brown C.T."/>
            <person name="Hug L.A."/>
            <person name="Sharon I."/>
            <person name="Castelle C.J."/>
            <person name="Probst A.J."/>
            <person name="Thomas B.C."/>
            <person name="Singh A."/>
            <person name="Wilkins M.J."/>
            <person name="Karaoz U."/>
            <person name="Brodie E.L."/>
            <person name="Williams K.H."/>
            <person name="Hubbard S.S."/>
            <person name="Banfield J.F."/>
        </authorList>
    </citation>
    <scope>NUCLEOTIDE SEQUENCE [LARGE SCALE GENOMIC DNA]</scope>
</reference>
<protein>
    <submittedName>
        <fullName evidence="1">Uncharacterized protein</fullName>
    </submittedName>
</protein>
<accession>A0A1F5SKM9</accession>